<dbReference type="InterPro" id="IPR024982">
    <property type="entry name" value="Rax2-like_C"/>
</dbReference>
<proteinExistence type="predicted"/>
<feature type="compositionally biased region" description="Low complexity" evidence="1">
    <location>
        <begin position="535"/>
        <end position="553"/>
    </location>
</feature>
<gene>
    <name evidence="4" type="ORF">GCM10025867_41890</name>
</gene>
<dbReference type="Pfam" id="PF12768">
    <property type="entry name" value="Rax2"/>
    <property type="match status" value="1"/>
</dbReference>
<keyword evidence="5" id="KW-1185">Reference proteome</keyword>
<accession>A0ABM8GU25</accession>
<feature type="domain" description="Rax2-like C-terminal" evidence="3">
    <location>
        <begin position="100"/>
        <end position="238"/>
    </location>
</feature>
<dbReference type="PANTHER" id="PTHR31778:SF2">
    <property type="entry name" value="BUD SITE SELECTION PROTEIN RAX2"/>
    <property type="match status" value="1"/>
</dbReference>
<dbReference type="SUPFAM" id="SSF50998">
    <property type="entry name" value="Quinoprotein alcohol dehydrogenase-like"/>
    <property type="match status" value="1"/>
</dbReference>
<evidence type="ECO:0000256" key="1">
    <source>
        <dbReference type="SAM" id="MobiDB-lite"/>
    </source>
</evidence>
<dbReference type="Gene3D" id="2.60.40.10">
    <property type="entry name" value="Immunoglobulins"/>
    <property type="match status" value="1"/>
</dbReference>
<keyword evidence="2" id="KW-0732">Signal</keyword>
<dbReference type="Proteomes" id="UP001321486">
    <property type="component" value="Chromosome"/>
</dbReference>
<organism evidence="4 5">
    <name type="scientific">Frondihabitans sucicola</name>
    <dbReference type="NCBI Taxonomy" id="1268041"/>
    <lineage>
        <taxon>Bacteria</taxon>
        <taxon>Bacillati</taxon>
        <taxon>Actinomycetota</taxon>
        <taxon>Actinomycetes</taxon>
        <taxon>Micrococcales</taxon>
        <taxon>Microbacteriaceae</taxon>
        <taxon>Frondihabitans</taxon>
    </lineage>
</organism>
<reference evidence="5" key="1">
    <citation type="journal article" date="2019" name="Int. J. Syst. Evol. Microbiol.">
        <title>The Global Catalogue of Microorganisms (GCM) 10K type strain sequencing project: providing services to taxonomists for standard genome sequencing and annotation.</title>
        <authorList>
            <consortium name="The Broad Institute Genomics Platform"/>
            <consortium name="The Broad Institute Genome Sequencing Center for Infectious Disease"/>
            <person name="Wu L."/>
            <person name="Ma J."/>
        </authorList>
    </citation>
    <scope>NUCLEOTIDE SEQUENCE [LARGE SCALE GENOMIC DNA]</scope>
    <source>
        <strain evidence="5">NBRC 108728</strain>
    </source>
</reference>
<feature type="compositionally biased region" description="Basic residues" evidence="1">
    <location>
        <begin position="554"/>
        <end position="564"/>
    </location>
</feature>
<evidence type="ECO:0000256" key="2">
    <source>
        <dbReference type="SAM" id="SignalP"/>
    </source>
</evidence>
<dbReference type="InterPro" id="IPR013783">
    <property type="entry name" value="Ig-like_fold"/>
</dbReference>
<dbReference type="InterPro" id="IPR011047">
    <property type="entry name" value="Quinoprotein_ADH-like_sf"/>
</dbReference>
<protein>
    <recommendedName>
        <fullName evidence="3">Rax2-like C-terminal domain-containing protein</fullName>
    </recommendedName>
</protein>
<evidence type="ECO:0000259" key="3">
    <source>
        <dbReference type="Pfam" id="PF12768"/>
    </source>
</evidence>
<dbReference type="EMBL" id="AP027732">
    <property type="protein sequence ID" value="BDZ51948.1"/>
    <property type="molecule type" value="Genomic_DNA"/>
</dbReference>
<sequence length="564" mass="57961">MERSVSSRLRVPSIAAAAVIVLSSFALGVPAHADTNPTNPADPATPTTVTADALPTPQINGVVWSQAIVGNTVYAGGQFTTAQPAGAASGVNTVARTNILSYNLTTGVLNTSFNPQLNGVVRAITASPDGSRIYVGGAFTTVNGANAYRVAALDPTSGAMLSGFAPTINSTVNAIAVSGSTVYLGGVFSSVNKETHNKVVALTTAGKNVTPFTASAAGGDVAALAVSPDGTHIVIGGSFTSLNGSSNPGYGLGSVDPTGALQPFAANNVVRDADTSSGITSLVGDASGVYGSGYTFGPGTLEGSFHADWSTGNITWVEDCHGDSYSIAVSDNAEYLAGHPHYCGNIGGFPQTDPQPNWTFHRAIAFSKAATQTITADPYGYTNWAGTPAPSLLNWYPEFNTGTFTGKTQGPWSVAANSQYVVYGGEFTTVNGVRQQGLTRFAIPSIAPKKMGPQASGAQFTPSAVSLTSGTVRLSWAANSDPDNSTLTYNVYRNGNMTTPVYTTKADSSIWKKPAMGFTDTGLTPGPATRTGCGRPTRTATPSSATTSASRSRTSSRRRTRPPC</sequence>
<name>A0ABM8GU25_9MICO</name>
<dbReference type="InterPro" id="IPR015943">
    <property type="entry name" value="WD40/YVTN_repeat-like_dom_sf"/>
</dbReference>
<feature type="signal peptide" evidence="2">
    <location>
        <begin position="1"/>
        <end position="33"/>
    </location>
</feature>
<dbReference type="Gene3D" id="2.130.10.10">
    <property type="entry name" value="YVTN repeat-like/Quinoprotein amine dehydrogenase"/>
    <property type="match status" value="1"/>
</dbReference>
<dbReference type="RefSeq" id="WP_286344603.1">
    <property type="nucleotide sequence ID" value="NZ_AP027732.1"/>
</dbReference>
<feature type="region of interest" description="Disordered" evidence="1">
    <location>
        <begin position="517"/>
        <end position="564"/>
    </location>
</feature>
<evidence type="ECO:0000313" key="5">
    <source>
        <dbReference type="Proteomes" id="UP001321486"/>
    </source>
</evidence>
<feature type="chain" id="PRO_5045352306" description="Rax2-like C-terminal domain-containing protein" evidence="2">
    <location>
        <begin position="34"/>
        <end position="564"/>
    </location>
</feature>
<dbReference type="PANTHER" id="PTHR31778">
    <property type="entry name" value="BUD SITE SELECTION PROTEIN RAX2"/>
    <property type="match status" value="1"/>
</dbReference>
<evidence type="ECO:0000313" key="4">
    <source>
        <dbReference type="EMBL" id="BDZ51948.1"/>
    </source>
</evidence>